<name>A0A5J6DAD2_9CAUD</name>
<protein>
    <submittedName>
        <fullName evidence="1">Uncharacterized protein</fullName>
    </submittedName>
</protein>
<gene>
    <name evidence="1" type="primary">102</name>
    <name evidence="1" type="ORF">SEA_LINUS_102</name>
</gene>
<reference evidence="1 2" key="1">
    <citation type="submission" date="2019-07" db="EMBL/GenBank/DDBJ databases">
        <authorList>
            <person name="Abbott S."/>
            <person name="Abduramani D."/>
            <person name="Adams S.D."/>
            <person name="Anuncio S.A."/>
            <person name="Argueyes J.D."/>
            <person name="Bahoumda B."/>
            <person name="Bains R."/>
            <person name="Carlucci A."/>
            <person name="Carter K."/>
            <person name="Castillo D."/>
            <person name="Cepeda A."/>
            <person name="Cook F."/>
            <person name="Corbisiero L."/>
            <person name="Duran G."/>
            <person name="Edgeworth S."/>
            <person name="Ezenwanne C."/>
            <person name="Galvez A."/>
            <person name="Garcia A."/>
            <person name="Gaston L."/>
            <person name="Gibbs B."/>
            <person name="Hancock Z."/>
            <person name="Hickey T."/>
            <person name="Israel J."/>
            <person name="Janowska A."/>
            <person name="Johnson C."/>
            <person name="Kashif H."/>
            <person name="Lompado K."/>
            <person name="Lynch J."/>
            <person name="Mancini K."/>
            <person name="Michaca A."/>
            <person name="Monsen-Collar K.J."/>
            <person name="Morales M."/>
            <person name="Morillo C."/>
            <person name="Myrthil P."/>
            <person name="Nasser G."/>
            <person name="Obeidallah D."/>
            <person name="Okyere J."/>
            <person name="Omane E."/>
            <person name="Penna S."/>
            <person name="Quezada J."/>
            <person name="Ashly R."/>
            <person name="Rim A."/>
            <person name="Riobe A."/>
            <person name="Rispoli V."/>
            <person name="Romero A."/>
            <person name="Ross A."/>
            <person name="Ruiz K."/>
            <person name="Smith T."/>
            <person name="Summi N."/>
            <person name="Teke F."/>
            <person name="Villagomez J."/>
            <person name="Young K."/>
            <person name="Zacharie J."/>
            <person name="Klyczzek K."/>
            <person name="Garlena R.A."/>
            <person name="Russell D.A."/>
            <person name="Pope W.H."/>
            <person name="Jacobs-Sera D."/>
            <person name="Hatfull G.F."/>
        </authorList>
    </citation>
    <scope>NUCLEOTIDE SEQUENCE [LARGE SCALE GENOMIC DNA]</scope>
</reference>
<dbReference type="EMBL" id="MN204503">
    <property type="protein sequence ID" value="QEQ94613.1"/>
    <property type="molecule type" value="Genomic_DNA"/>
</dbReference>
<accession>A0A5J6DAD2</accession>
<evidence type="ECO:0000313" key="1">
    <source>
        <dbReference type="EMBL" id="QEQ94613.1"/>
    </source>
</evidence>
<organism evidence="1 2">
    <name type="scientific">Arthrobacter phage Linus</name>
    <dbReference type="NCBI Taxonomy" id="2601684"/>
    <lineage>
        <taxon>Viruses</taxon>
        <taxon>Duplodnaviria</taxon>
        <taxon>Heunggongvirae</taxon>
        <taxon>Uroviricota</taxon>
        <taxon>Caudoviricetes</taxon>
        <taxon>Klausavirus</taxon>
        <taxon>Klausavirus princesstrina</taxon>
    </lineage>
</organism>
<dbReference type="Proteomes" id="UP000325447">
    <property type="component" value="Segment"/>
</dbReference>
<sequence>MEDVGRYVGSHKIAPVHARAGAFLCPLA</sequence>
<proteinExistence type="predicted"/>
<evidence type="ECO:0000313" key="2">
    <source>
        <dbReference type="Proteomes" id="UP000325447"/>
    </source>
</evidence>